<reference evidence="2 3" key="1">
    <citation type="submission" date="2024-02" db="EMBL/GenBank/DDBJ databases">
        <title>Rubritalea halochordaticola NBRC 107102.</title>
        <authorList>
            <person name="Ichikawa N."/>
            <person name="Katano-Makiyama Y."/>
            <person name="Hidaka K."/>
        </authorList>
    </citation>
    <scope>NUCLEOTIDE SEQUENCE [LARGE SCALE GENOMIC DNA]</scope>
    <source>
        <strain evidence="2 3">NBRC 107102</strain>
    </source>
</reference>
<feature type="transmembrane region" description="Helical" evidence="1">
    <location>
        <begin position="16"/>
        <end position="39"/>
    </location>
</feature>
<evidence type="ECO:0000313" key="2">
    <source>
        <dbReference type="EMBL" id="GAA5497029.1"/>
    </source>
</evidence>
<dbReference type="Proteomes" id="UP001424741">
    <property type="component" value="Unassembled WGS sequence"/>
</dbReference>
<keyword evidence="1" id="KW-1133">Transmembrane helix</keyword>
<sequence>MIGDFTMPSKLIKISFLLLLNTFVFLLVKPIVLSAYYIHDADWEKFLDREMVLILVLLGWVLFNCFLAIRILRKGYLIQI</sequence>
<organism evidence="2 3">
    <name type="scientific">Rubritalea halochordaticola</name>
    <dbReference type="NCBI Taxonomy" id="714537"/>
    <lineage>
        <taxon>Bacteria</taxon>
        <taxon>Pseudomonadati</taxon>
        <taxon>Verrucomicrobiota</taxon>
        <taxon>Verrucomicrobiia</taxon>
        <taxon>Verrucomicrobiales</taxon>
        <taxon>Rubritaleaceae</taxon>
        <taxon>Rubritalea</taxon>
    </lineage>
</organism>
<keyword evidence="1" id="KW-0472">Membrane</keyword>
<accession>A0ABP9V668</accession>
<keyword evidence="1" id="KW-0812">Transmembrane</keyword>
<feature type="transmembrane region" description="Helical" evidence="1">
    <location>
        <begin position="51"/>
        <end position="72"/>
    </location>
</feature>
<protein>
    <submittedName>
        <fullName evidence="2">Uncharacterized protein</fullName>
    </submittedName>
</protein>
<proteinExistence type="predicted"/>
<comment type="caution">
    <text evidence="2">The sequence shown here is derived from an EMBL/GenBank/DDBJ whole genome shotgun (WGS) entry which is preliminary data.</text>
</comment>
<keyword evidence="3" id="KW-1185">Reference proteome</keyword>
<evidence type="ECO:0000256" key="1">
    <source>
        <dbReference type="SAM" id="Phobius"/>
    </source>
</evidence>
<name>A0ABP9V668_9BACT</name>
<evidence type="ECO:0000313" key="3">
    <source>
        <dbReference type="Proteomes" id="UP001424741"/>
    </source>
</evidence>
<gene>
    <name evidence="2" type="ORF">Rhal01_03217</name>
</gene>
<dbReference type="EMBL" id="BAABRL010000011">
    <property type="protein sequence ID" value="GAA5497029.1"/>
    <property type="molecule type" value="Genomic_DNA"/>
</dbReference>